<keyword evidence="2" id="KW-1185">Reference proteome</keyword>
<dbReference type="Proteomes" id="UP000301424">
    <property type="component" value="Segment"/>
</dbReference>
<accession>A0A482MKN1</accession>
<gene>
    <name evidence="1" type="ORF">BcepSauron_207</name>
</gene>
<name>A0A482MKN1_9CAUD</name>
<reference evidence="1 2" key="1">
    <citation type="submission" date="2019-02" db="EMBL/GenBank/DDBJ databases">
        <title>Complete genome sequence of Burkholderia cenocepacia phage BcepSauron.</title>
        <authorList>
            <person name="Park K."/>
            <person name="Gonzalez C."/>
            <person name="Liu M."/>
            <person name="Gill J."/>
        </authorList>
    </citation>
    <scope>NUCLEOTIDE SEQUENCE [LARGE SCALE GENOMIC DNA]</scope>
</reference>
<protein>
    <submittedName>
        <fullName evidence="1">Uncharacterized protein</fullName>
    </submittedName>
</protein>
<sequence>MNTHEAYEIVDRLTPVSVRNLEDAYVRFMEMALLVDPHPETEDRATRDRETYTEFLLPPDENGNPVISVPGMHQFLSKITGHPLQTCVAFDYVDFHRVHGTTVEDAELAGYV</sequence>
<dbReference type="EMBL" id="MK552141">
    <property type="protein sequence ID" value="QBQ74587.1"/>
    <property type="molecule type" value="Genomic_DNA"/>
</dbReference>
<evidence type="ECO:0000313" key="2">
    <source>
        <dbReference type="Proteomes" id="UP000301424"/>
    </source>
</evidence>
<organism evidence="1 2">
    <name type="scientific">Burkholderia phage BcepSauron</name>
    <dbReference type="NCBI Taxonomy" id="2530033"/>
    <lineage>
        <taxon>Viruses</taxon>
        <taxon>Duplodnaviria</taxon>
        <taxon>Heunggongvirae</taxon>
        <taxon>Uroviricota</taxon>
        <taxon>Caudoviricetes</taxon>
        <taxon>Sarumanvirus</taxon>
        <taxon>Sarumanvirus bcepsauron</taxon>
    </lineage>
</organism>
<proteinExistence type="predicted"/>
<evidence type="ECO:0000313" key="1">
    <source>
        <dbReference type="EMBL" id="QBQ74587.1"/>
    </source>
</evidence>